<sequence length="465" mass="51897">MLLTTTSVVIYSCKKNREASITELNTQLLNESRTYFQSIILKQIALNDNNIRHSIEKMPLWDKAFVKKISVGNAVIVPIKYKNDILLRPQDSDNNIIIGKTSYLIIFKDQNKSWCAEWVTLIPMANKIKGKFVGIVNIEDWNGQFKRAYAVGENGGIKNIYKDESFIFKKINYASTTCIRIDHYSGVGVDGYMQYTYLGSETFCFGGGNGGGNTDNAPDLDNNGGTSGGGEPNDYTSMYDCNNDLNGSARIENCGCIGGNTGIQSCADITDKIKNKCLDSVWIKVKDTLNNKIAKILNNTFNTSDKINFKIVDGNIDGGYAAKTEVVTDKVNSDGIHVFDVKVTLNKNTLPSASQEFIATTMVHEIMHAYFDSQKTYYTQQFQQHRNMAENYIDDLKNAVQAIYSSLDDKAAYALILNGFGDIFKNDLTYWNSLVSKYDLDNAQIINIRDSYKSHNSGTKTACSQ</sequence>
<gene>
    <name evidence="1" type="ORF">OC25_24080</name>
</gene>
<name>A0A0C1FGC9_9SPHI</name>
<keyword evidence="2" id="KW-1185">Reference proteome</keyword>
<organism evidence="1 2">
    <name type="scientific">Pedobacter kyungheensis</name>
    <dbReference type="NCBI Taxonomy" id="1069985"/>
    <lineage>
        <taxon>Bacteria</taxon>
        <taxon>Pseudomonadati</taxon>
        <taxon>Bacteroidota</taxon>
        <taxon>Sphingobacteriia</taxon>
        <taxon>Sphingobacteriales</taxon>
        <taxon>Sphingobacteriaceae</taxon>
        <taxon>Pedobacter</taxon>
    </lineage>
</organism>
<dbReference type="AlphaFoldDB" id="A0A0C1FGC9"/>
<accession>A0A0C1FGC9</accession>
<dbReference type="RefSeq" id="WP_039482014.1">
    <property type="nucleotide sequence ID" value="NZ_JSYN01000038.1"/>
</dbReference>
<dbReference type="OrthoDB" id="710582at2"/>
<dbReference type="EMBL" id="JSYN01000038">
    <property type="protein sequence ID" value="KIA90863.1"/>
    <property type="molecule type" value="Genomic_DNA"/>
</dbReference>
<reference evidence="1 2" key="1">
    <citation type="submission" date="2014-10" db="EMBL/GenBank/DDBJ databases">
        <title>Pedobacter Kyungheensis.</title>
        <authorList>
            <person name="Anderson B.M."/>
            <person name="Newman J.D."/>
        </authorList>
    </citation>
    <scope>NUCLEOTIDE SEQUENCE [LARGE SCALE GENOMIC DNA]</scope>
    <source>
        <strain evidence="1 2">KACC 16221</strain>
    </source>
</reference>
<evidence type="ECO:0000313" key="2">
    <source>
        <dbReference type="Proteomes" id="UP000031246"/>
    </source>
</evidence>
<proteinExistence type="predicted"/>
<dbReference type="Proteomes" id="UP000031246">
    <property type="component" value="Unassembled WGS sequence"/>
</dbReference>
<protein>
    <submittedName>
        <fullName evidence="1">Uncharacterized protein</fullName>
    </submittedName>
</protein>
<evidence type="ECO:0000313" key="1">
    <source>
        <dbReference type="EMBL" id="KIA90863.1"/>
    </source>
</evidence>
<comment type="caution">
    <text evidence="1">The sequence shown here is derived from an EMBL/GenBank/DDBJ whole genome shotgun (WGS) entry which is preliminary data.</text>
</comment>